<feature type="domain" description="C2H2-type" evidence="3">
    <location>
        <begin position="18"/>
        <end position="48"/>
    </location>
</feature>
<evidence type="ECO:0000313" key="5">
    <source>
        <dbReference type="Proteomes" id="UP000256328"/>
    </source>
</evidence>
<accession>A0A3D8R7K1</accession>
<organism evidence="4 5">
    <name type="scientific">Coleophoma crateriformis</name>
    <dbReference type="NCBI Taxonomy" id="565419"/>
    <lineage>
        <taxon>Eukaryota</taxon>
        <taxon>Fungi</taxon>
        <taxon>Dikarya</taxon>
        <taxon>Ascomycota</taxon>
        <taxon>Pezizomycotina</taxon>
        <taxon>Leotiomycetes</taxon>
        <taxon>Helotiales</taxon>
        <taxon>Dermateaceae</taxon>
        <taxon>Coleophoma</taxon>
    </lineage>
</organism>
<keyword evidence="1" id="KW-0862">Zinc</keyword>
<gene>
    <name evidence="4" type="ORF">BP5796_08432</name>
</gene>
<dbReference type="Proteomes" id="UP000256328">
    <property type="component" value="Unassembled WGS sequence"/>
</dbReference>
<dbReference type="OrthoDB" id="10337409at2759"/>
<dbReference type="InterPro" id="IPR013087">
    <property type="entry name" value="Znf_C2H2_type"/>
</dbReference>
<dbReference type="GO" id="GO:0008270">
    <property type="term" value="F:zinc ion binding"/>
    <property type="evidence" value="ECO:0007669"/>
    <property type="project" value="UniProtKB-KW"/>
</dbReference>
<name>A0A3D8R7K1_9HELO</name>
<evidence type="ECO:0000313" key="4">
    <source>
        <dbReference type="EMBL" id="RDW70035.1"/>
    </source>
</evidence>
<proteinExistence type="predicted"/>
<comment type="caution">
    <text evidence="4">The sequence shown here is derived from an EMBL/GenBank/DDBJ whole genome shotgun (WGS) entry which is preliminary data.</text>
</comment>
<keyword evidence="5" id="KW-1185">Reference proteome</keyword>
<keyword evidence="1" id="KW-0863">Zinc-finger</keyword>
<reference evidence="4 5" key="1">
    <citation type="journal article" date="2018" name="IMA Fungus">
        <title>IMA Genome-F 9: Draft genome sequence of Annulohypoxylon stygium, Aspergillus mulundensis, Berkeleyomyces basicola (syn. Thielaviopsis basicola), Ceratocystis smalleyi, two Cercospora beticola strains, Coleophoma cylindrospora, Fusarium fracticaudum, Phialophora cf. hyalina, and Morchella septimelata.</title>
        <authorList>
            <person name="Wingfield B.D."/>
            <person name="Bills G.F."/>
            <person name="Dong Y."/>
            <person name="Huang W."/>
            <person name="Nel W.J."/>
            <person name="Swalarsk-Parry B.S."/>
            <person name="Vaghefi N."/>
            <person name="Wilken P.M."/>
            <person name="An Z."/>
            <person name="de Beer Z.W."/>
            <person name="De Vos L."/>
            <person name="Chen L."/>
            <person name="Duong T.A."/>
            <person name="Gao Y."/>
            <person name="Hammerbacher A."/>
            <person name="Kikkert J.R."/>
            <person name="Li Y."/>
            <person name="Li H."/>
            <person name="Li K."/>
            <person name="Li Q."/>
            <person name="Liu X."/>
            <person name="Ma X."/>
            <person name="Naidoo K."/>
            <person name="Pethybridge S.J."/>
            <person name="Sun J."/>
            <person name="Steenkamp E.T."/>
            <person name="van der Nest M.A."/>
            <person name="van Wyk S."/>
            <person name="Wingfield M.J."/>
            <person name="Xiong C."/>
            <person name="Yue Q."/>
            <person name="Zhang X."/>
        </authorList>
    </citation>
    <scope>NUCLEOTIDE SEQUENCE [LARGE SCALE GENOMIC DNA]</scope>
    <source>
        <strain evidence="4 5">BP5796</strain>
    </source>
</reference>
<evidence type="ECO:0000256" key="1">
    <source>
        <dbReference type="PROSITE-ProRule" id="PRU00042"/>
    </source>
</evidence>
<dbReference type="SMART" id="SM00355">
    <property type="entry name" value="ZnF_C2H2"/>
    <property type="match status" value="2"/>
</dbReference>
<dbReference type="AlphaFoldDB" id="A0A3D8R7K1"/>
<evidence type="ECO:0000259" key="3">
    <source>
        <dbReference type="PROSITE" id="PS50157"/>
    </source>
</evidence>
<dbReference type="PROSITE" id="PS50157">
    <property type="entry name" value="ZINC_FINGER_C2H2_2"/>
    <property type="match status" value="1"/>
</dbReference>
<feature type="region of interest" description="Disordered" evidence="2">
    <location>
        <begin position="66"/>
        <end position="91"/>
    </location>
</feature>
<keyword evidence="1" id="KW-0479">Metal-binding</keyword>
<evidence type="ECO:0000256" key="2">
    <source>
        <dbReference type="SAM" id="MobiDB-lite"/>
    </source>
</evidence>
<sequence length="234" mass="25431">MPYPFGPDSSDAEVTARYPCEVHECNVTCARAADAKRHHATKHGGPKTKCDLEGCTFEHPRSDKVKLHKLKKHTTPNDGTSPSTAGGSSSLETYALPYRPAAGHQTAMQTPWMPRYYPNSLLTSPVVECVCGGLQLTSPSANLYNIFTANQAGPTWSPPNTGMQNTGMAFMDTATQVQNNGYAALQSGYTAWNPFSPPWYPATSPIVLQYTPAEESAEEAENYSFGPDSMPENY</sequence>
<dbReference type="PROSITE" id="PS00028">
    <property type="entry name" value="ZINC_FINGER_C2H2_1"/>
    <property type="match status" value="1"/>
</dbReference>
<feature type="compositionally biased region" description="Low complexity" evidence="2">
    <location>
        <begin position="79"/>
        <end position="90"/>
    </location>
</feature>
<dbReference type="EMBL" id="PDLN01000012">
    <property type="protein sequence ID" value="RDW70035.1"/>
    <property type="molecule type" value="Genomic_DNA"/>
</dbReference>
<protein>
    <recommendedName>
        <fullName evidence="3">C2H2-type domain-containing protein</fullName>
    </recommendedName>
</protein>